<dbReference type="PANTHER" id="PTHR42760">
    <property type="entry name" value="SHORT-CHAIN DEHYDROGENASES/REDUCTASES FAMILY MEMBER"/>
    <property type="match status" value="1"/>
</dbReference>
<dbReference type="EMBL" id="VHSH01000004">
    <property type="protein sequence ID" value="TQV79519.1"/>
    <property type="molecule type" value="Genomic_DNA"/>
</dbReference>
<evidence type="ECO:0000313" key="3">
    <source>
        <dbReference type="Proteomes" id="UP000315252"/>
    </source>
</evidence>
<dbReference type="Proteomes" id="UP000315252">
    <property type="component" value="Unassembled WGS sequence"/>
</dbReference>
<proteinExistence type="inferred from homology"/>
<dbReference type="OrthoDB" id="9779623at2"/>
<reference evidence="2 3" key="1">
    <citation type="submission" date="2019-06" db="EMBL/GenBank/DDBJ databases">
        <title>Whole genome sequence for Rhodospirillaceae sp. R148.</title>
        <authorList>
            <person name="Wang G."/>
        </authorList>
    </citation>
    <scope>NUCLEOTIDE SEQUENCE [LARGE SCALE GENOMIC DNA]</scope>
    <source>
        <strain evidence="2 3">R148</strain>
    </source>
</reference>
<dbReference type="InterPro" id="IPR036291">
    <property type="entry name" value="NAD(P)-bd_dom_sf"/>
</dbReference>
<dbReference type="Pfam" id="PF13561">
    <property type="entry name" value="adh_short_C2"/>
    <property type="match status" value="1"/>
</dbReference>
<comment type="caution">
    <text evidence="2">The sequence shown here is derived from an EMBL/GenBank/DDBJ whole genome shotgun (WGS) entry which is preliminary data.</text>
</comment>
<sequence length="243" mass="25992">MSTERFTAVVTGGSAGIGERLCRDLLDLDYEVISVARRAPDWSHERLKVVKADLTDAAETQRAADEIAGMGNVTHFIHNAGIILPNLIEEAEPDDLLKLTQLHAGAALTFVKAFLPAMKARGFGRIIFNSSRAAMGAQTRTAYSYSKAGLHGMARTWALELGPHGVTVNVVAPGPVLTDNFWGIIEKDSERQEKLAKSLPVGRIGTVDDVARAILFFADPLNGYVTGQTLYVCGGASIGGVTL</sequence>
<evidence type="ECO:0000256" key="1">
    <source>
        <dbReference type="ARBA" id="ARBA00006484"/>
    </source>
</evidence>
<dbReference type="InterPro" id="IPR002347">
    <property type="entry name" value="SDR_fam"/>
</dbReference>
<keyword evidence="3" id="KW-1185">Reference proteome</keyword>
<dbReference type="Gene3D" id="3.40.50.720">
    <property type="entry name" value="NAD(P)-binding Rossmann-like Domain"/>
    <property type="match status" value="1"/>
</dbReference>
<evidence type="ECO:0000313" key="2">
    <source>
        <dbReference type="EMBL" id="TQV79519.1"/>
    </source>
</evidence>
<dbReference type="GO" id="GO:0016616">
    <property type="term" value="F:oxidoreductase activity, acting on the CH-OH group of donors, NAD or NADP as acceptor"/>
    <property type="evidence" value="ECO:0007669"/>
    <property type="project" value="TreeGrafter"/>
</dbReference>
<gene>
    <name evidence="2" type="ORF">FKG95_12365</name>
</gene>
<dbReference type="GO" id="GO:0030497">
    <property type="term" value="P:fatty acid elongation"/>
    <property type="evidence" value="ECO:0007669"/>
    <property type="project" value="TreeGrafter"/>
</dbReference>
<dbReference type="PANTHER" id="PTHR42760:SF129">
    <property type="entry name" value="OXIDOREDUCTASE"/>
    <property type="match status" value="1"/>
</dbReference>
<accession>A0A545TQL4</accession>
<name>A0A545TQL4_9PROT</name>
<organism evidence="2 3">
    <name type="scientific">Denitrobaculum tricleocarpae</name>
    <dbReference type="NCBI Taxonomy" id="2591009"/>
    <lineage>
        <taxon>Bacteria</taxon>
        <taxon>Pseudomonadati</taxon>
        <taxon>Pseudomonadota</taxon>
        <taxon>Alphaproteobacteria</taxon>
        <taxon>Rhodospirillales</taxon>
        <taxon>Rhodospirillaceae</taxon>
        <taxon>Denitrobaculum</taxon>
    </lineage>
</organism>
<comment type="similarity">
    <text evidence="1">Belongs to the short-chain dehydrogenases/reductases (SDR) family.</text>
</comment>
<dbReference type="AlphaFoldDB" id="A0A545TQL4"/>
<dbReference type="RefSeq" id="WP_142896695.1">
    <property type="nucleotide sequence ID" value="NZ_ML660055.1"/>
</dbReference>
<dbReference type="CDD" id="cd05233">
    <property type="entry name" value="SDR_c"/>
    <property type="match status" value="1"/>
</dbReference>
<protein>
    <submittedName>
        <fullName evidence="2">SDR family oxidoreductase</fullName>
    </submittedName>
</protein>
<dbReference type="PRINTS" id="PR00081">
    <property type="entry name" value="GDHRDH"/>
</dbReference>
<dbReference type="SUPFAM" id="SSF51735">
    <property type="entry name" value="NAD(P)-binding Rossmann-fold domains"/>
    <property type="match status" value="1"/>
</dbReference>